<dbReference type="InParanoid" id="A0A2R5G6Y5"/>
<dbReference type="Pfam" id="PF00535">
    <property type="entry name" value="Glycos_transf_2"/>
    <property type="match status" value="1"/>
</dbReference>
<comment type="caution">
    <text evidence="3">The sequence shown here is derived from an EMBL/GenBank/DDBJ whole genome shotgun (WGS) entry which is preliminary data.</text>
</comment>
<evidence type="ECO:0000313" key="3">
    <source>
        <dbReference type="EMBL" id="GBG26817.1"/>
    </source>
</evidence>
<protein>
    <submittedName>
        <fullName evidence="3">UDP-GlcNAc:betaGal beta-1,3-N-acetylglucosaminyltransferase-like protein 1</fullName>
    </submittedName>
</protein>
<dbReference type="EMBL" id="BEYU01000024">
    <property type="protein sequence ID" value="GBG26817.1"/>
    <property type="molecule type" value="Genomic_DNA"/>
</dbReference>
<dbReference type="GO" id="GO:0016758">
    <property type="term" value="F:hexosyltransferase activity"/>
    <property type="evidence" value="ECO:0007669"/>
    <property type="project" value="UniProtKB-ARBA"/>
</dbReference>
<dbReference type="Gene3D" id="3.90.550.10">
    <property type="entry name" value="Spore Coat Polysaccharide Biosynthesis Protein SpsA, Chain A"/>
    <property type="match status" value="1"/>
</dbReference>
<organism evidence="3 4">
    <name type="scientific">Hondaea fermentalgiana</name>
    <dbReference type="NCBI Taxonomy" id="2315210"/>
    <lineage>
        <taxon>Eukaryota</taxon>
        <taxon>Sar</taxon>
        <taxon>Stramenopiles</taxon>
        <taxon>Bigyra</taxon>
        <taxon>Labyrinthulomycetes</taxon>
        <taxon>Thraustochytrida</taxon>
        <taxon>Thraustochytriidae</taxon>
        <taxon>Hondaea</taxon>
    </lineage>
</organism>
<reference evidence="3 4" key="1">
    <citation type="submission" date="2017-12" db="EMBL/GenBank/DDBJ databases">
        <title>Sequencing, de novo assembly and annotation of complete genome of a new Thraustochytrid species, strain FCC1311.</title>
        <authorList>
            <person name="Sedici K."/>
            <person name="Godart F."/>
            <person name="Aiese Cigliano R."/>
            <person name="Sanseverino W."/>
            <person name="Barakat M."/>
            <person name="Ortet P."/>
            <person name="Marechal E."/>
            <person name="Cagnac O."/>
            <person name="Amato A."/>
        </authorList>
    </citation>
    <scope>NUCLEOTIDE SEQUENCE [LARGE SCALE GENOMIC DNA]</scope>
</reference>
<sequence>METKRDKVNESSNRDEKAKANELQLRPKVTVAMPVHNAEAYLDEAFEGILAQTYEGEIEVSVRLDGCSDGSAAVCARWSKRFEEAKNKGFSFVLSAAEIAQGAGAARNHAVRQSSGTVLCMHDADDVSLPSRVAKQVAALANLPEAIVGSRFTRIPEDATARYTRWCNELDTDGLYSQRFREVTLIQPTWAMTRKTFERAGGYIETEEDGRRALAEDLRFYYQHLEAGDAAGFSPRELLYKIEEPLLKYRHLSGSVSSKTPRKLLFRIKAKAMERSVLRDWKEFTIWNAGRDGRDFLKNLSPEFQKRVRGFCDIDEEKIKRGYFNPGLPTKHLPVVHFSQAKVPIVCCVAMDRGGEFEANLASLCLTEGRDYYHFT</sequence>
<evidence type="ECO:0000313" key="4">
    <source>
        <dbReference type="Proteomes" id="UP000241890"/>
    </source>
</evidence>
<keyword evidence="3" id="KW-0808">Transferase</keyword>
<evidence type="ECO:0000259" key="2">
    <source>
        <dbReference type="Pfam" id="PF00535"/>
    </source>
</evidence>
<keyword evidence="3" id="KW-0328">Glycosyltransferase</keyword>
<feature type="region of interest" description="Disordered" evidence="1">
    <location>
        <begin position="1"/>
        <end position="23"/>
    </location>
</feature>
<dbReference type="OrthoDB" id="206708at2759"/>
<accession>A0A2R5G6Y5</accession>
<evidence type="ECO:0000256" key="1">
    <source>
        <dbReference type="SAM" id="MobiDB-lite"/>
    </source>
</evidence>
<feature type="domain" description="Glycosyltransferase 2-like" evidence="2">
    <location>
        <begin position="30"/>
        <end position="196"/>
    </location>
</feature>
<dbReference type="InterPro" id="IPR029044">
    <property type="entry name" value="Nucleotide-diphossugar_trans"/>
</dbReference>
<keyword evidence="4" id="KW-1185">Reference proteome</keyword>
<dbReference type="InterPro" id="IPR001173">
    <property type="entry name" value="Glyco_trans_2-like"/>
</dbReference>
<dbReference type="SUPFAM" id="SSF53448">
    <property type="entry name" value="Nucleotide-diphospho-sugar transferases"/>
    <property type="match status" value="1"/>
</dbReference>
<dbReference type="Proteomes" id="UP000241890">
    <property type="component" value="Unassembled WGS sequence"/>
</dbReference>
<proteinExistence type="predicted"/>
<dbReference type="PANTHER" id="PTHR22916:SF3">
    <property type="entry name" value="UDP-GLCNAC:BETAGAL BETA-1,3-N-ACETYLGLUCOSAMINYLTRANSFERASE-LIKE PROTEIN 1"/>
    <property type="match status" value="1"/>
</dbReference>
<dbReference type="PANTHER" id="PTHR22916">
    <property type="entry name" value="GLYCOSYLTRANSFERASE"/>
    <property type="match status" value="1"/>
</dbReference>
<name>A0A2R5G6Y5_9STRA</name>
<feature type="compositionally biased region" description="Basic and acidic residues" evidence="1">
    <location>
        <begin position="1"/>
        <end position="20"/>
    </location>
</feature>
<dbReference type="AlphaFoldDB" id="A0A2R5G6Y5"/>
<gene>
    <name evidence="3" type="ORF">FCC1311_030392</name>
</gene>